<organism evidence="1 2">
    <name type="scientific">Potamilus streckersoni</name>
    <dbReference type="NCBI Taxonomy" id="2493646"/>
    <lineage>
        <taxon>Eukaryota</taxon>
        <taxon>Metazoa</taxon>
        <taxon>Spiralia</taxon>
        <taxon>Lophotrochozoa</taxon>
        <taxon>Mollusca</taxon>
        <taxon>Bivalvia</taxon>
        <taxon>Autobranchia</taxon>
        <taxon>Heteroconchia</taxon>
        <taxon>Palaeoheterodonta</taxon>
        <taxon>Unionida</taxon>
        <taxon>Unionoidea</taxon>
        <taxon>Unionidae</taxon>
        <taxon>Ambleminae</taxon>
        <taxon>Lampsilini</taxon>
        <taxon>Potamilus</taxon>
    </lineage>
</organism>
<reference evidence="1" key="1">
    <citation type="journal article" date="2021" name="Genome Biol. Evol.">
        <title>A High-Quality Reference Genome for a Parasitic Bivalve with Doubly Uniparental Inheritance (Bivalvia: Unionida).</title>
        <authorList>
            <person name="Smith C.H."/>
        </authorList>
    </citation>
    <scope>NUCLEOTIDE SEQUENCE</scope>
    <source>
        <strain evidence="1">CHS0354</strain>
    </source>
</reference>
<evidence type="ECO:0000313" key="2">
    <source>
        <dbReference type="Proteomes" id="UP001195483"/>
    </source>
</evidence>
<name>A0AAE0SK75_9BIVA</name>
<accession>A0AAE0SK75</accession>
<reference evidence="1" key="2">
    <citation type="journal article" date="2021" name="Genome Biol. Evol.">
        <title>Developing a high-quality reference genome for a parasitic bivalve with doubly uniparental inheritance (Bivalvia: Unionida).</title>
        <authorList>
            <person name="Smith C.H."/>
        </authorList>
    </citation>
    <scope>NUCLEOTIDE SEQUENCE</scope>
    <source>
        <strain evidence="1">CHS0354</strain>
        <tissue evidence="1">Mantle</tissue>
    </source>
</reference>
<keyword evidence="2" id="KW-1185">Reference proteome</keyword>
<evidence type="ECO:0000313" key="1">
    <source>
        <dbReference type="EMBL" id="KAK3593238.1"/>
    </source>
</evidence>
<dbReference type="EMBL" id="JAEAOA010000748">
    <property type="protein sequence ID" value="KAK3593238.1"/>
    <property type="molecule type" value="Genomic_DNA"/>
</dbReference>
<comment type="caution">
    <text evidence="1">The sequence shown here is derived from an EMBL/GenBank/DDBJ whole genome shotgun (WGS) entry which is preliminary data.</text>
</comment>
<gene>
    <name evidence="1" type="ORF">CHS0354_012326</name>
</gene>
<protein>
    <submittedName>
        <fullName evidence="1">Uncharacterized protein</fullName>
    </submittedName>
</protein>
<reference evidence="1" key="3">
    <citation type="submission" date="2023-05" db="EMBL/GenBank/DDBJ databases">
        <authorList>
            <person name="Smith C.H."/>
        </authorList>
    </citation>
    <scope>NUCLEOTIDE SEQUENCE</scope>
    <source>
        <strain evidence="1">CHS0354</strain>
        <tissue evidence="1">Mantle</tissue>
    </source>
</reference>
<proteinExistence type="predicted"/>
<dbReference type="AlphaFoldDB" id="A0AAE0SK75"/>
<dbReference type="Proteomes" id="UP001195483">
    <property type="component" value="Unassembled WGS sequence"/>
</dbReference>
<sequence length="117" mass="13261">MTTKKTTKTTTKRTTLKQPGVDNKKIKHKRKAVIYDDHSIETDNDTDGRGQEFQRLNLTELRSESVCQSRCSGNLRSTSYTIQRSVLEFSLGCLFEDEIVDYKGKSGSTVCMTISPF</sequence>